<keyword evidence="2" id="KW-1185">Reference proteome</keyword>
<feature type="transmembrane region" description="Helical" evidence="1">
    <location>
        <begin position="23"/>
        <end position="46"/>
    </location>
</feature>
<feature type="transmembrane region" description="Helical" evidence="1">
    <location>
        <begin position="160"/>
        <end position="186"/>
    </location>
</feature>
<name>A0A915J3K2_ROMCU</name>
<protein>
    <submittedName>
        <fullName evidence="3">Uncharacterized protein</fullName>
    </submittedName>
</protein>
<organism evidence="2 3">
    <name type="scientific">Romanomermis culicivorax</name>
    <name type="common">Nematode worm</name>
    <dbReference type="NCBI Taxonomy" id="13658"/>
    <lineage>
        <taxon>Eukaryota</taxon>
        <taxon>Metazoa</taxon>
        <taxon>Ecdysozoa</taxon>
        <taxon>Nematoda</taxon>
        <taxon>Enoplea</taxon>
        <taxon>Dorylaimia</taxon>
        <taxon>Mermithida</taxon>
        <taxon>Mermithoidea</taxon>
        <taxon>Mermithidae</taxon>
        <taxon>Romanomermis</taxon>
    </lineage>
</organism>
<keyword evidence="1" id="KW-1133">Transmembrane helix</keyword>
<dbReference type="AlphaFoldDB" id="A0A915J3K2"/>
<accession>A0A915J3K2</accession>
<proteinExistence type="predicted"/>
<feature type="transmembrane region" description="Helical" evidence="1">
    <location>
        <begin position="198"/>
        <end position="223"/>
    </location>
</feature>
<evidence type="ECO:0000256" key="1">
    <source>
        <dbReference type="SAM" id="Phobius"/>
    </source>
</evidence>
<dbReference type="WBParaSite" id="nRc.2.0.1.t20996-RA">
    <property type="protein sequence ID" value="nRc.2.0.1.t20996-RA"/>
    <property type="gene ID" value="nRc.2.0.1.g20996"/>
</dbReference>
<reference evidence="3" key="1">
    <citation type="submission" date="2022-11" db="UniProtKB">
        <authorList>
            <consortium name="WormBaseParasite"/>
        </authorList>
    </citation>
    <scope>IDENTIFICATION</scope>
</reference>
<keyword evidence="1" id="KW-0472">Membrane</keyword>
<keyword evidence="1" id="KW-0812">Transmembrane</keyword>
<sequence>MAAMKNRANLLSFTLDSKMCCSLSIYLLIVSLIKLILSIAVVICALNPLDLKPALYGSYFSIFPDRESSYSDAILASKENHIFYAENIFCSHPTPYIVFSSPLNFSSAEILDELNLTFALPTFRNLTVALKNVALCKLGASVSSTNDVSRRDLEAQCHCLSLNWLLAPVFAAIFTSLISFIDFVNILQDFRFNYSYPSQIYCISAVSAIFCALWFFATLLAVLNVSQNFISGRSPIFESRYNPNLEVKSLIVAESRRQRSYDFSFLNWALMDGIFISRQIWGPHLAF</sequence>
<evidence type="ECO:0000313" key="2">
    <source>
        <dbReference type="Proteomes" id="UP000887565"/>
    </source>
</evidence>
<evidence type="ECO:0000313" key="3">
    <source>
        <dbReference type="WBParaSite" id="nRc.2.0.1.t20996-RA"/>
    </source>
</evidence>
<dbReference type="Proteomes" id="UP000887565">
    <property type="component" value="Unplaced"/>
</dbReference>